<feature type="region of interest" description="Disordered" evidence="1">
    <location>
        <begin position="26"/>
        <end position="48"/>
    </location>
</feature>
<organism evidence="2 3">
    <name type="scientific">Euroglyphus maynei</name>
    <name type="common">Mayne's house dust mite</name>
    <dbReference type="NCBI Taxonomy" id="6958"/>
    <lineage>
        <taxon>Eukaryota</taxon>
        <taxon>Metazoa</taxon>
        <taxon>Ecdysozoa</taxon>
        <taxon>Arthropoda</taxon>
        <taxon>Chelicerata</taxon>
        <taxon>Arachnida</taxon>
        <taxon>Acari</taxon>
        <taxon>Acariformes</taxon>
        <taxon>Sarcoptiformes</taxon>
        <taxon>Astigmata</taxon>
        <taxon>Psoroptidia</taxon>
        <taxon>Analgoidea</taxon>
        <taxon>Pyroglyphidae</taxon>
        <taxon>Pyroglyphinae</taxon>
        <taxon>Euroglyphus</taxon>
    </lineage>
</organism>
<protein>
    <submittedName>
        <fullName evidence="2">Uncharacterized protein</fullName>
    </submittedName>
</protein>
<proteinExistence type="predicted"/>
<dbReference type="AlphaFoldDB" id="A0A1Y3BN23"/>
<gene>
    <name evidence="2" type="ORF">BLA29_001573</name>
</gene>
<sequence length="48" mass="5666">MIIEILKQLANDGRLIDLYDKAKQRALQQQQQQKQKKDKLNAKTEKVN</sequence>
<evidence type="ECO:0000256" key="1">
    <source>
        <dbReference type="SAM" id="MobiDB-lite"/>
    </source>
</evidence>
<keyword evidence="3" id="KW-1185">Reference proteome</keyword>
<evidence type="ECO:0000313" key="3">
    <source>
        <dbReference type="Proteomes" id="UP000194236"/>
    </source>
</evidence>
<reference evidence="2 3" key="1">
    <citation type="submission" date="2017-03" db="EMBL/GenBank/DDBJ databases">
        <title>Genome Survey of Euroglyphus maynei.</title>
        <authorList>
            <person name="Arlian L.G."/>
            <person name="Morgan M.S."/>
            <person name="Rider S.D."/>
        </authorList>
    </citation>
    <scope>NUCLEOTIDE SEQUENCE [LARGE SCALE GENOMIC DNA]</scope>
    <source>
        <strain evidence="2">Arlian Lab</strain>
        <tissue evidence="2">Whole body</tissue>
    </source>
</reference>
<accession>A0A1Y3BN23</accession>
<name>A0A1Y3BN23_EURMA</name>
<comment type="caution">
    <text evidence="2">The sequence shown here is derived from an EMBL/GenBank/DDBJ whole genome shotgun (WGS) entry which is preliminary data.</text>
</comment>
<dbReference type="Proteomes" id="UP000194236">
    <property type="component" value="Unassembled WGS sequence"/>
</dbReference>
<evidence type="ECO:0000313" key="2">
    <source>
        <dbReference type="EMBL" id="OTF82361.1"/>
    </source>
</evidence>
<feature type="compositionally biased region" description="Basic and acidic residues" evidence="1">
    <location>
        <begin position="38"/>
        <end position="48"/>
    </location>
</feature>
<dbReference type="EMBL" id="MUJZ01008806">
    <property type="protein sequence ID" value="OTF82361.1"/>
    <property type="molecule type" value="Genomic_DNA"/>
</dbReference>